<accession>A0A3P8L4S0</accession>
<reference evidence="1 2" key="1">
    <citation type="submission" date="2018-11" db="EMBL/GenBank/DDBJ databases">
        <authorList>
            <consortium name="Pathogen Informatics"/>
        </authorList>
    </citation>
    <scope>NUCLEOTIDE SEQUENCE [LARGE SCALE GENOMIC DNA]</scope>
    <source>
        <strain evidence="1 2">Egypt</strain>
    </source>
</reference>
<proteinExistence type="predicted"/>
<organism evidence="1 2">
    <name type="scientific">Echinostoma caproni</name>
    <dbReference type="NCBI Taxonomy" id="27848"/>
    <lineage>
        <taxon>Eukaryota</taxon>
        <taxon>Metazoa</taxon>
        <taxon>Spiralia</taxon>
        <taxon>Lophotrochozoa</taxon>
        <taxon>Platyhelminthes</taxon>
        <taxon>Trematoda</taxon>
        <taxon>Digenea</taxon>
        <taxon>Plagiorchiida</taxon>
        <taxon>Echinostomata</taxon>
        <taxon>Echinostomatoidea</taxon>
        <taxon>Echinostomatidae</taxon>
        <taxon>Echinostoma</taxon>
    </lineage>
</organism>
<protein>
    <submittedName>
        <fullName evidence="1">Uncharacterized protein</fullName>
    </submittedName>
</protein>
<gene>
    <name evidence="1" type="ORF">ECPE_LOCUS11445</name>
</gene>
<keyword evidence="2" id="KW-1185">Reference proteome</keyword>
<sequence length="190" mass="21052">MYKDVEAAFNQLCVIRDSDTGRSLQFRDPQEKTTDPTKIPPEYLFTYLQTIGEPIAEAELIEFLSTLLGNFPEGGKPEAVEAVNEEELTNALDAFLPSFLNAETFIQQILGMQPCELEVPELNPLDSDKLRLCHSTSSRDDDRSSTKTVVGGSSPLRAAVRRIQLGRIDYRPTMAALASWGSSRVAEVGR</sequence>
<dbReference type="EMBL" id="UZAN01050844">
    <property type="protein sequence ID" value="VDP88506.1"/>
    <property type="molecule type" value="Genomic_DNA"/>
</dbReference>
<name>A0A3P8L4S0_9TREM</name>
<evidence type="ECO:0000313" key="2">
    <source>
        <dbReference type="Proteomes" id="UP000272942"/>
    </source>
</evidence>
<evidence type="ECO:0000313" key="1">
    <source>
        <dbReference type="EMBL" id="VDP88506.1"/>
    </source>
</evidence>
<dbReference type="AlphaFoldDB" id="A0A3P8L4S0"/>
<dbReference type="Proteomes" id="UP000272942">
    <property type="component" value="Unassembled WGS sequence"/>
</dbReference>